<reference evidence="1" key="1">
    <citation type="journal article" date="2012" name="PLoS ONE">
        <title>Gene sets for utilization of primary and secondary nutrition supplies in the distal gut of endangered iberian lynx.</title>
        <authorList>
            <person name="Alcaide M."/>
            <person name="Messina E."/>
            <person name="Richter M."/>
            <person name="Bargiela R."/>
            <person name="Peplies J."/>
            <person name="Huws S.A."/>
            <person name="Newbold C.J."/>
            <person name="Golyshin P.N."/>
            <person name="Simon M.A."/>
            <person name="Lopez G."/>
            <person name="Yakimov M.M."/>
            <person name="Ferrer M."/>
        </authorList>
    </citation>
    <scope>NUCLEOTIDE SEQUENCE</scope>
</reference>
<organism evidence="1">
    <name type="scientific">gut metagenome</name>
    <dbReference type="NCBI Taxonomy" id="749906"/>
    <lineage>
        <taxon>unclassified sequences</taxon>
        <taxon>metagenomes</taxon>
        <taxon>organismal metagenomes</taxon>
    </lineage>
</organism>
<evidence type="ECO:0000313" key="1">
    <source>
        <dbReference type="EMBL" id="EJX07162.1"/>
    </source>
</evidence>
<name>J9GHZ7_9ZZZZ</name>
<dbReference type="AlphaFoldDB" id="J9GHZ7"/>
<comment type="caution">
    <text evidence="1">The sequence shown here is derived from an EMBL/GenBank/DDBJ whole genome shotgun (WGS) entry which is preliminary data.</text>
</comment>
<proteinExistence type="predicted"/>
<dbReference type="EMBL" id="AMCI01000953">
    <property type="protein sequence ID" value="EJX07162.1"/>
    <property type="molecule type" value="Genomic_DNA"/>
</dbReference>
<sequence>MDWIVLQLNEYTIMFYTNSHQIYRKRYSSRAAVVSLAAAWLTTTATYTTCYFPPIAN</sequence>
<accession>J9GHZ7</accession>
<gene>
    <name evidence="1" type="ORF">EVA_04730</name>
</gene>
<protein>
    <submittedName>
        <fullName evidence="1">Uncharacterized protein</fullName>
    </submittedName>
</protein>